<feature type="coiled-coil region" evidence="16">
    <location>
        <begin position="266"/>
        <end position="293"/>
    </location>
</feature>
<comment type="similarity">
    <text evidence="3">Belongs to the class-II aminoacyl-tRNA synthetase family.</text>
</comment>
<dbReference type="EMBL" id="JMIR01000048">
    <property type="protein sequence ID" value="KEO81062.1"/>
    <property type="molecule type" value="Genomic_DNA"/>
</dbReference>
<dbReference type="OrthoDB" id="9812949at2"/>
<keyword evidence="9" id="KW-0547">Nucleotide-binding</keyword>
<keyword evidence="10" id="KW-0862">Zinc</keyword>
<dbReference type="InterPro" id="IPR018163">
    <property type="entry name" value="Thr/Ala-tRNA-synth_IIc_edit"/>
</dbReference>
<dbReference type="GO" id="GO:0002161">
    <property type="term" value="F:aminoacyl-tRNA deacylase activity"/>
    <property type="evidence" value="ECO:0007669"/>
    <property type="project" value="UniProtKB-ARBA"/>
</dbReference>
<keyword evidence="14 18" id="KW-0030">Aminoacyl-tRNA synthetase</keyword>
<keyword evidence="19" id="KW-1185">Reference proteome</keyword>
<dbReference type="PANTHER" id="PTHR43462:SF1">
    <property type="entry name" value="ALANYL-TRNA EDITING PROTEIN AARSD1"/>
    <property type="match status" value="1"/>
</dbReference>
<keyword evidence="11" id="KW-0067">ATP-binding</keyword>
<dbReference type="eggNOG" id="COG0013">
    <property type="taxonomic scope" value="Bacteria"/>
</dbReference>
<dbReference type="Gene3D" id="3.30.980.10">
    <property type="entry name" value="Threonyl-trna Synthetase, Chain A, domain 2"/>
    <property type="match status" value="1"/>
</dbReference>
<keyword evidence="12" id="KW-0694">RNA-binding</keyword>
<dbReference type="GO" id="GO:0006419">
    <property type="term" value="P:alanyl-tRNA aminoacylation"/>
    <property type="evidence" value="ECO:0007669"/>
    <property type="project" value="InterPro"/>
</dbReference>
<dbReference type="PANTHER" id="PTHR43462">
    <property type="entry name" value="ALANYL-TRNA EDITING PROTEIN"/>
    <property type="match status" value="1"/>
</dbReference>
<evidence type="ECO:0000256" key="10">
    <source>
        <dbReference type="ARBA" id="ARBA00022833"/>
    </source>
</evidence>
<keyword evidence="7" id="KW-0436">Ligase</keyword>
<comment type="caution">
    <text evidence="18">The sequence shown here is derived from an EMBL/GenBank/DDBJ whole genome shotgun (WGS) entry which is preliminary data.</text>
</comment>
<comment type="subcellular location">
    <subcellularLocation>
        <location evidence="2">Cytoplasm</location>
    </subcellularLocation>
</comment>
<evidence type="ECO:0000256" key="7">
    <source>
        <dbReference type="ARBA" id="ARBA00022598"/>
    </source>
</evidence>
<dbReference type="SUPFAM" id="SSF55186">
    <property type="entry name" value="ThrRS/AlaRS common domain"/>
    <property type="match status" value="1"/>
</dbReference>
<evidence type="ECO:0000256" key="16">
    <source>
        <dbReference type="SAM" id="Coils"/>
    </source>
</evidence>
<organism evidence="18 19">
    <name type="scientific">Tumebacillus flagellatus</name>
    <dbReference type="NCBI Taxonomy" id="1157490"/>
    <lineage>
        <taxon>Bacteria</taxon>
        <taxon>Bacillati</taxon>
        <taxon>Bacillota</taxon>
        <taxon>Bacilli</taxon>
        <taxon>Bacillales</taxon>
        <taxon>Alicyclobacillaceae</taxon>
        <taxon>Tumebacillus</taxon>
    </lineage>
</organism>
<sequence>MTGKLYYDDPYLRRFTATVLETGVEADGTPFAVLDSTAFYPTGGGQPSDLGSINGVRVVDVEEVEDKIRHRLDQADLEKTKLAPGNSVTGEIDWERRFDHMQQHTGQHILSAAFEELYDGATVGFHLGREIVTVDITLPDLTPEIIETVEGLANRIVFENRPIDCRFVEPEELAAMPLRKPPSVTENIRIVTVQDFDYSPCGGTHPAYTGEVGPIKILGYERYKGNVRIDFVCGWRTLGAMTAKQTVLRQLSRQLTSGEHELPDKVERLLAERKELNATLQEMKQQFLHAEAETLLNDAITKRGTLVVARTFADRPMQELQRLAQRMTEREPSAIALFVSSGAKLQVVFARGTAVGLDVNNMLKSVLPLINGKGGGSPALAQGGGVSEMSADAVLDDVMQKLEIELVQISGM</sequence>
<evidence type="ECO:0000259" key="17">
    <source>
        <dbReference type="PROSITE" id="PS50860"/>
    </source>
</evidence>
<dbReference type="GO" id="GO:0005737">
    <property type="term" value="C:cytoplasm"/>
    <property type="evidence" value="ECO:0007669"/>
    <property type="project" value="UniProtKB-SubCell"/>
</dbReference>
<dbReference type="Gene3D" id="3.10.310.40">
    <property type="match status" value="1"/>
</dbReference>
<dbReference type="InterPro" id="IPR018165">
    <property type="entry name" value="Ala-tRNA-synth_IIc_core"/>
</dbReference>
<dbReference type="STRING" id="1157490.EL26_22760"/>
<name>A0A074M4Y8_9BACL</name>
<keyword evidence="16" id="KW-0175">Coiled coil</keyword>
<dbReference type="PROSITE" id="PS50860">
    <property type="entry name" value="AA_TRNA_LIGASE_II_ALA"/>
    <property type="match status" value="1"/>
</dbReference>
<evidence type="ECO:0000256" key="12">
    <source>
        <dbReference type="ARBA" id="ARBA00022884"/>
    </source>
</evidence>
<dbReference type="Proteomes" id="UP000027931">
    <property type="component" value="Unassembled WGS sequence"/>
</dbReference>
<dbReference type="SMART" id="SM00863">
    <property type="entry name" value="tRNA_SAD"/>
    <property type="match status" value="1"/>
</dbReference>
<evidence type="ECO:0000256" key="9">
    <source>
        <dbReference type="ARBA" id="ARBA00022741"/>
    </source>
</evidence>
<dbReference type="GO" id="GO:0000049">
    <property type="term" value="F:tRNA binding"/>
    <property type="evidence" value="ECO:0007669"/>
    <property type="project" value="UniProtKB-KW"/>
</dbReference>
<dbReference type="SUPFAM" id="SSF50447">
    <property type="entry name" value="Translation proteins"/>
    <property type="match status" value="1"/>
</dbReference>
<gene>
    <name evidence="18" type="ORF">EL26_22760</name>
</gene>
<evidence type="ECO:0000313" key="18">
    <source>
        <dbReference type="EMBL" id="KEO81062.1"/>
    </source>
</evidence>
<evidence type="ECO:0000256" key="15">
    <source>
        <dbReference type="ARBA" id="ARBA00032577"/>
    </source>
</evidence>
<dbReference type="Pfam" id="PF02272">
    <property type="entry name" value="DHHA1"/>
    <property type="match status" value="1"/>
</dbReference>
<keyword evidence="6" id="KW-0820">tRNA-binding</keyword>
<dbReference type="InterPro" id="IPR003156">
    <property type="entry name" value="DHHA1_dom"/>
</dbReference>
<protein>
    <recommendedName>
        <fullName evidence="5">Alanine--tRNA ligase</fullName>
        <ecNumber evidence="4">6.1.1.7</ecNumber>
    </recommendedName>
    <alternativeName>
        <fullName evidence="15">Alanyl-tRNA synthetase</fullName>
    </alternativeName>
</protein>
<dbReference type="Pfam" id="PF07973">
    <property type="entry name" value="tRNA_SAD"/>
    <property type="match status" value="1"/>
</dbReference>
<dbReference type="GO" id="GO:0046872">
    <property type="term" value="F:metal ion binding"/>
    <property type="evidence" value="ECO:0007669"/>
    <property type="project" value="UniProtKB-KW"/>
</dbReference>
<dbReference type="EC" id="6.1.1.7" evidence="4"/>
<accession>A0A074M4Y8</accession>
<evidence type="ECO:0000256" key="1">
    <source>
        <dbReference type="ARBA" id="ARBA00001947"/>
    </source>
</evidence>
<dbReference type="AlphaFoldDB" id="A0A074M4Y8"/>
<evidence type="ECO:0000256" key="14">
    <source>
        <dbReference type="ARBA" id="ARBA00023146"/>
    </source>
</evidence>
<dbReference type="InterPro" id="IPR012947">
    <property type="entry name" value="tRNA_SAD"/>
</dbReference>
<dbReference type="GO" id="GO:0005524">
    <property type="term" value="F:ATP binding"/>
    <property type="evidence" value="ECO:0007669"/>
    <property type="project" value="UniProtKB-KW"/>
</dbReference>
<keyword evidence="13" id="KW-0648">Protein biosynthesis</keyword>
<reference evidence="18 19" key="1">
    <citation type="journal article" date="2013" name="Int. J. Syst. Evol. Microbiol.">
        <title>Tumebacillus flagellatus sp. nov., an alpha-amylase/pullulanase-producing bacterium isolated from cassava wastewater.</title>
        <authorList>
            <person name="Wang Q."/>
            <person name="Xie N."/>
            <person name="Qin Y."/>
            <person name="Shen N."/>
            <person name="Zhu J."/>
            <person name="Mi H."/>
            <person name="Huang R."/>
        </authorList>
    </citation>
    <scope>NUCLEOTIDE SEQUENCE [LARGE SCALE GENOMIC DNA]</scope>
    <source>
        <strain evidence="18 19">GST4</strain>
    </source>
</reference>
<dbReference type="RefSeq" id="WP_038094243.1">
    <property type="nucleotide sequence ID" value="NZ_JMIR01000048.1"/>
</dbReference>
<evidence type="ECO:0000256" key="13">
    <source>
        <dbReference type="ARBA" id="ARBA00022917"/>
    </source>
</evidence>
<dbReference type="InterPro" id="IPR009000">
    <property type="entry name" value="Transl_B-barrel_sf"/>
</dbReference>
<evidence type="ECO:0000256" key="6">
    <source>
        <dbReference type="ARBA" id="ARBA00022555"/>
    </source>
</evidence>
<feature type="domain" description="Alanyl-transfer RNA synthetases family profile" evidence="17">
    <location>
        <begin position="1"/>
        <end position="228"/>
    </location>
</feature>
<evidence type="ECO:0000313" key="19">
    <source>
        <dbReference type="Proteomes" id="UP000027931"/>
    </source>
</evidence>
<dbReference type="FunFam" id="3.10.310.40:FF:000001">
    <property type="entry name" value="Alanine--tRNA ligase"/>
    <property type="match status" value="1"/>
</dbReference>
<evidence type="ECO:0000256" key="3">
    <source>
        <dbReference type="ARBA" id="ARBA00008226"/>
    </source>
</evidence>
<dbReference type="Gene3D" id="2.40.30.130">
    <property type="match status" value="1"/>
</dbReference>
<dbReference type="GO" id="GO:0004813">
    <property type="term" value="F:alanine-tRNA ligase activity"/>
    <property type="evidence" value="ECO:0007669"/>
    <property type="project" value="UniProtKB-EC"/>
</dbReference>
<keyword evidence="8" id="KW-0479">Metal-binding</keyword>
<dbReference type="Pfam" id="PF01411">
    <property type="entry name" value="tRNA-synt_2c"/>
    <property type="match status" value="1"/>
</dbReference>
<dbReference type="InterPro" id="IPR051335">
    <property type="entry name" value="Alanyl-tRNA_Editing_Enzymes"/>
</dbReference>
<dbReference type="InterPro" id="IPR018164">
    <property type="entry name" value="Ala-tRNA-synth_IIc_N"/>
</dbReference>
<evidence type="ECO:0000256" key="2">
    <source>
        <dbReference type="ARBA" id="ARBA00004496"/>
    </source>
</evidence>
<evidence type="ECO:0000256" key="8">
    <source>
        <dbReference type="ARBA" id="ARBA00022723"/>
    </source>
</evidence>
<evidence type="ECO:0000256" key="5">
    <source>
        <dbReference type="ARBA" id="ARBA00017959"/>
    </source>
</evidence>
<proteinExistence type="inferred from homology"/>
<evidence type="ECO:0000256" key="4">
    <source>
        <dbReference type="ARBA" id="ARBA00013168"/>
    </source>
</evidence>
<comment type="cofactor">
    <cofactor evidence="1">
        <name>Zn(2+)</name>
        <dbReference type="ChEBI" id="CHEBI:29105"/>
    </cofactor>
</comment>
<evidence type="ECO:0000256" key="11">
    <source>
        <dbReference type="ARBA" id="ARBA00022840"/>
    </source>
</evidence>